<evidence type="ECO:0000313" key="1">
    <source>
        <dbReference type="EMBL" id="RNA06416.1"/>
    </source>
</evidence>
<dbReference type="AlphaFoldDB" id="A0A3M7Q4M9"/>
<accession>A0A3M7Q4M9</accession>
<name>A0A3M7Q4M9_BRAPC</name>
<keyword evidence="2" id="KW-1185">Reference proteome</keyword>
<sequence length="162" mass="19330">LKNRKSGHFDRLAFLVLINFLNKLVNNKINIEIIQTWFENIGDELDSVDIQLREIIKEKSKYDLFFNLKSVTLDQLYLKIAKKKLYLKLETIKYLQIYCRVLQNQYISGTEDVLVATIYRKCFVKTLYKSKNRKRKFFKIDLEIKKNDCIYLMNSSEAVLIS</sequence>
<organism evidence="1 2">
    <name type="scientific">Brachionus plicatilis</name>
    <name type="common">Marine rotifer</name>
    <name type="synonym">Brachionus muelleri</name>
    <dbReference type="NCBI Taxonomy" id="10195"/>
    <lineage>
        <taxon>Eukaryota</taxon>
        <taxon>Metazoa</taxon>
        <taxon>Spiralia</taxon>
        <taxon>Gnathifera</taxon>
        <taxon>Rotifera</taxon>
        <taxon>Eurotatoria</taxon>
        <taxon>Monogononta</taxon>
        <taxon>Pseudotrocha</taxon>
        <taxon>Ploima</taxon>
        <taxon>Brachionidae</taxon>
        <taxon>Brachionus</taxon>
    </lineage>
</organism>
<feature type="non-terminal residue" evidence="1">
    <location>
        <position position="1"/>
    </location>
</feature>
<dbReference type="EMBL" id="REGN01007396">
    <property type="protein sequence ID" value="RNA06416.1"/>
    <property type="molecule type" value="Genomic_DNA"/>
</dbReference>
<comment type="caution">
    <text evidence="1">The sequence shown here is derived from an EMBL/GenBank/DDBJ whole genome shotgun (WGS) entry which is preliminary data.</text>
</comment>
<gene>
    <name evidence="1" type="ORF">BpHYR1_040194</name>
</gene>
<evidence type="ECO:0000313" key="2">
    <source>
        <dbReference type="Proteomes" id="UP000276133"/>
    </source>
</evidence>
<reference evidence="1 2" key="1">
    <citation type="journal article" date="2018" name="Sci. Rep.">
        <title>Genomic signatures of local adaptation to the degree of environmental predictability in rotifers.</title>
        <authorList>
            <person name="Franch-Gras L."/>
            <person name="Hahn C."/>
            <person name="Garcia-Roger E.M."/>
            <person name="Carmona M.J."/>
            <person name="Serra M."/>
            <person name="Gomez A."/>
        </authorList>
    </citation>
    <scope>NUCLEOTIDE SEQUENCE [LARGE SCALE GENOMIC DNA]</scope>
    <source>
        <strain evidence="1">HYR1</strain>
    </source>
</reference>
<dbReference type="Proteomes" id="UP000276133">
    <property type="component" value="Unassembled WGS sequence"/>
</dbReference>
<proteinExistence type="predicted"/>
<protein>
    <submittedName>
        <fullName evidence="1">Uncharacterized protein</fullName>
    </submittedName>
</protein>
<feature type="non-terminal residue" evidence="1">
    <location>
        <position position="162"/>
    </location>
</feature>